<keyword evidence="2" id="KW-1185">Reference proteome</keyword>
<accession>A0ABS1WAZ2</accession>
<dbReference type="RefSeq" id="WP_203110248.1">
    <property type="nucleotide sequence ID" value="NZ_JADOBG010000013.1"/>
</dbReference>
<dbReference type="GO" id="GO:0016787">
    <property type="term" value="F:hydrolase activity"/>
    <property type="evidence" value="ECO:0007669"/>
    <property type="project" value="UniProtKB-KW"/>
</dbReference>
<dbReference type="Gene3D" id="3.40.50.1820">
    <property type="entry name" value="alpha/beta hydrolase"/>
    <property type="match status" value="1"/>
</dbReference>
<dbReference type="SUPFAM" id="SSF53474">
    <property type="entry name" value="alpha/beta-Hydrolases"/>
    <property type="match status" value="1"/>
</dbReference>
<protein>
    <submittedName>
        <fullName evidence="1">Alpha/beta hydrolase</fullName>
    </submittedName>
</protein>
<dbReference type="Proteomes" id="UP000809910">
    <property type="component" value="Unassembled WGS sequence"/>
</dbReference>
<gene>
    <name evidence="1" type="ORF">I5282_08015</name>
</gene>
<comment type="caution">
    <text evidence="1">The sequence shown here is derived from an EMBL/GenBank/DDBJ whole genome shotgun (WGS) entry which is preliminary data.</text>
</comment>
<dbReference type="InterPro" id="IPR029058">
    <property type="entry name" value="AB_hydrolase_fold"/>
</dbReference>
<evidence type="ECO:0000313" key="2">
    <source>
        <dbReference type="Proteomes" id="UP000809910"/>
    </source>
</evidence>
<keyword evidence="1" id="KW-0378">Hydrolase</keyword>
<dbReference type="EMBL" id="JADWVN010000014">
    <property type="protein sequence ID" value="MBL7526514.1"/>
    <property type="molecule type" value="Genomic_DNA"/>
</dbReference>
<proteinExistence type="predicted"/>
<evidence type="ECO:0000313" key="1">
    <source>
        <dbReference type="EMBL" id="MBL7526514.1"/>
    </source>
</evidence>
<reference evidence="1 2" key="1">
    <citation type="submission" date="2020-12" db="EMBL/GenBank/DDBJ databases">
        <title>WGS of Legionella: environmental sample.</title>
        <authorList>
            <person name="Cristino S."/>
            <person name="Girolamini L."/>
            <person name="Salaris S."/>
            <person name="Pascale M.R."/>
            <person name="Mazzotta M."/>
            <person name="Orsini M."/>
            <person name="Grottola A."/>
        </authorList>
    </citation>
    <scope>NUCLEOTIDE SEQUENCE [LARGE SCALE GENOMIC DNA]</scope>
    <source>
        <strain evidence="1 2">30cs62</strain>
    </source>
</reference>
<organism evidence="1 2">
    <name type="scientific">Legionella bononiensis</name>
    <dbReference type="NCBI Taxonomy" id="2793102"/>
    <lineage>
        <taxon>Bacteria</taxon>
        <taxon>Pseudomonadati</taxon>
        <taxon>Pseudomonadota</taxon>
        <taxon>Gammaproteobacteria</taxon>
        <taxon>Legionellales</taxon>
        <taxon>Legionellaceae</taxon>
        <taxon>Legionella</taxon>
    </lineage>
</organism>
<sequence>MMHTKYGYRINRIQEGSGYNWLFLPGGPGLGSEYLIEFCKKIQIPGSVLLLDFPKDGTNQEGLLDFNHWKDGLIELLKSLSNPILVTHSFAGMFLLNYPEFERYLTGMVLMNTTTTNSFFQHVNQMQQQHNLPDLVPPASEYHLNPTDNSYKKFWETYKYYCFTPEELSLGELMIPHFAFNNESYYYTIQNFYADYQCKWSPSHIPAMTITSENDWICPPQIFTQDKRFQSANIINKIIPAAGHCPWLIHFSEVQHCINEFIEKLSHSVQTTE</sequence>
<name>A0ABS1WAZ2_9GAMM</name>